<dbReference type="InterPro" id="IPR037386">
    <property type="entry name" value="CCDC40"/>
</dbReference>
<reference evidence="2" key="2">
    <citation type="submission" date="2025-09" db="UniProtKB">
        <authorList>
            <consortium name="Ensembl"/>
        </authorList>
    </citation>
    <scope>IDENTIFICATION</scope>
    <source>
        <strain evidence="2">Glennie</strain>
    </source>
</reference>
<sequence>MIRDTEVAVSLRETILIRAESQKKINKKQLTRSDFHHKQMELRRKIKETQKNAEECNRTLVELEKAQESLKGIILAGQQELSSLQADSDILEADIDGFLDQKRQNLSEIVTLQRRQKWFQAAKEGRYLFRFRTEQVIQAEKQRLLGRISCISSIVDHLKQEYPQYQGAMLRVSAVLEKQLWTPGSR</sequence>
<dbReference type="Ensembl" id="ENSOANT00000059467.1">
    <property type="protein sequence ID" value="ENSOANP00000044621.1"/>
    <property type="gene ID" value="ENSOANG00000048634.1"/>
</dbReference>
<keyword evidence="3" id="KW-1185">Reference proteome</keyword>
<dbReference type="PANTHER" id="PTHR16275">
    <property type="entry name" value="COILED-COIL DOMAIN-CONTAINING PROTEIN 40"/>
    <property type="match status" value="1"/>
</dbReference>
<evidence type="ECO:0000313" key="2">
    <source>
        <dbReference type="Ensembl" id="ENSOANP00000044621.1"/>
    </source>
</evidence>
<dbReference type="InParanoid" id="A0A6I8NUE7"/>
<protein>
    <submittedName>
        <fullName evidence="2">Uncharacterized protein</fullName>
    </submittedName>
</protein>
<dbReference type="Bgee" id="ENSOANG00000048634">
    <property type="expression patterns" value="Expressed in testis and 5 other cell types or tissues"/>
</dbReference>
<dbReference type="AlphaFoldDB" id="A0A6I8NUE7"/>
<evidence type="ECO:0000313" key="3">
    <source>
        <dbReference type="Proteomes" id="UP000002279"/>
    </source>
</evidence>
<keyword evidence="1" id="KW-0175">Coiled coil</keyword>
<accession>A0A6I8NUE7</accession>
<name>A0A6I8NUE7_ORNAN</name>
<dbReference type="Proteomes" id="UP000002279">
    <property type="component" value="Unplaced"/>
</dbReference>
<proteinExistence type="predicted"/>
<reference evidence="2" key="1">
    <citation type="submission" date="2025-08" db="UniProtKB">
        <authorList>
            <consortium name="Ensembl"/>
        </authorList>
    </citation>
    <scope>IDENTIFICATION</scope>
    <source>
        <strain evidence="2">Glennie</strain>
    </source>
</reference>
<dbReference type="GO" id="GO:0035082">
    <property type="term" value="P:axoneme assembly"/>
    <property type="evidence" value="ECO:0007669"/>
    <property type="project" value="InterPro"/>
</dbReference>
<dbReference type="GeneTree" id="ENSGT00440000035688"/>
<dbReference type="OMA" id="HEMEMAV"/>
<evidence type="ECO:0000256" key="1">
    <source>
        <dbReference type="SAM" id="Coils"/>
    </source>
</evidence>
<feature type="coiled-coil region" evidence="1">
    <location>
        <begin position="39"/>
        <end position="66"/>
    </location>
</feature>
<dbReference type="PANTHER" id="PTHR16275:SF8">
    <property type="entry name" value="COILED-COIL DOMAIN-CONTAINING PROTEIN 40"/>
    <property type="match status" value="1"/>
</dbReference>
<organism evidence="2 3">
    <name type="scientific">Ornithorhynchus anatinus</name>
    <name type="common">Duckbill platypus</name>
    <dbReference type="NCBI Taxonomy" id="9258"/>
    <lineage>
        <taxon>Eukaryota</taxon>
        <taxon>Metazoa</taxon>
        <taxon>Chordata</taxon>
        <taxon>Craniata</taxon>
        <taxon>Vertebrata</taxon>
        <taxon>Euteleostomi</taxon>
        <taxon>Mammalia</taxon>
        <taxon>Monotremata</taxon>
        <taxon>Ornithorhynchidae</taxon>
        <taxon>Ornithorhynchus</taxon>
    </lineage>
</organism>